<protein>
    <submittedName>
        <fullName evidence="8">Putative p53-mediated apoptosis protein</fullName>
    </submittedName>
</protein>
<keyword evidence="3 7" id="KW-0812">Transmembrane</keyword>
<evidence type="ECO:0000256" key="4">
    <source>
        <dbReference type="ARBA" id="ARBA00022989"/>
    </source>
</evidence>
<keyword evidence="5 7" id="KW-0472">Membrane</keyword>
<comment type="subcellular location">
    <subcellularLocation>
        <location evidence="1">Membrane</location>
        <topology evidence="1">Multi-pass membrane protein</topology>
    </subcellularLocation>
</comment>
<dbReference type="PANTHER" id="PTHR21389">
    <property type="entry name" value="P53 INDUCED PROTEIN"/>
    <property type="match status" value="1"/>
</dbReference>
<feature type="compositionally biased region" description="Polar residues" evidence="6">
    <location>
        <begin position="51"/>
        <end position="62"/>
    </location>
</feature>
<dbReference type="GO" id="GO:0016020">
    <property type="term" value="C:membrane"/>
    <property type="evidence" value="ECO:0007669"/>
    <property type="project" value="UniProtKB-SubCell"/>
</dbReference>
<evidence type="ECO:0000256" key="1">
    <source>
        <dbReference type="ARBA" id="ARBA00004141"/>
    </source>
</evidence>
<reference evidence="8" key="1">
    <citation type="submission" date="2016-12" db="EMBL/GenBank/DDBJ databases">
        <title>An insight into the sialome and mialome of the sand fly, Nyssomyia neivai.</title>
        <authorList>
            <person name="Sebastian V."/>
            <person name="Goulart T.M."/>
            <person name="Oliveira W."/>
            <person name="Calvo E."/>
            <person name="Oliveira L.F."/>
            <person name="Pinto M.C."/>
            <person name="Rosselino A.M."/>
            <person name="Ribeiro J.M."/>
        </authorList>
    </citation>
    <scope>NUCLEOTIDE SEQUENCE</scope>
</reference>
<evidence type="ECO:0000313" key="8">
    <source>
        <dbReference type="EMBL" id="JAV06683.1"/>
    </source>
</evidence>
<dbReference type="InterPro" id="IPR059112">
    <property type="entry name" value="CysZ/EI24"/>
</dbReference>
<evidence type="ECO:0000256" key="2">
    <source>
        <dbReference type="ARBA" id="ARBA00010970"/>
    </source>
</evidence>
<keyword evidence="4 7" id="KW-1133">Transmembrane helix</keyword>
<feature type="transmembrane region" description="Helical" evidence="7">
    <location>
        <begin position="136"/>
        <end position="158"/>
    </location>
</feature>
<evidence type="ECO:0000256" key="5">
    <source>
        <dbReference type="ARBA" id="ARBA00023136"/>
    </source>
</evidence>
<evidence type="ECO:0000256" key="3">
    <source>
        <dbReference type="ARBA" id="ARBA00022692"/>
    </source>
</evidence>
<dbReference type="PANTHER" id="PTHR21389:SF0">
    <property type="entry name" value="ETOPOSIDE-INDUCED PROTEIN 2.4 HOMOLOG"/>
    <property type="match status" value="1"/>
</dbReference>
<name>A0A1L8DJQ0_9DIPT</name>
<accession>A0A1L8DJQ0</accession>
<feature type="transmembrane region" description="Helical" evidence="7">
    <location>
        <begin position="92"/>
        <end position="116"/>
    </location>
</feature>
<feature type="transmembrane region" description="Helical" evidence="7">
    <location>
        <begin position="179"/>
        <end position="198"/>
    </location>
</feature>
<dbReference type="GO" id="GO:0016236">
    <property type="term" value="P:macroautophagy"/>
    <property type="evidence" value="ECO:0007669"/>
    <property type="project" value="TreeGrafter"/>
</dbReference>
<organism evidence="8">
    <name type="scientific">Nyssomyia neivai</name>
    <dbReference type="NCBI Taxonomy" id="330878"/>
    <lineage>
        <taxon>Eukaryota</taxon>
        <taxon>Metazoa</taxon>
        <taxon>Ecdysozoa</taxon>
        <taxon>Arthropoda</taxon>
        <taxon>Hexapoda</taxon>
        <taxon>Insecta</taxon>
        <taxon>Pterygota</taxon>
        <taxon>Neoptera</taxon>
        <taxon>Endopterygota</taxon>
        <taxon>Diptera</taxon>
        <taxon>Nematocera</taxon>
        <taxon>Psychodoidea</taxon>
        <taxon>Psychodidae</taxon>
        <taxon>Nyssomyia</taxon>
    </lineage>
</organism>
<dbReference type="GO" id="GO:0005783">
    <property type="term" value="C:endoplasmic reticulum"/>
    <property type="evidence" value="ECO:0007669"/>
    <property type="project" value="TreeGrafter"/>
</dbReference>
<dbReference type="AlphaFoldDB" id="A0A1L8DJQ0"/>
<feature type="region of interest" description="Disordered" evidence="6">
    <location>
        <begin position="37"/>
        <end position="66"/>
    </location>
</feature>
<sequence>MDDLYGICNAVFRGCFDSIKGIAVVFYLDKEVNKKNSERSSRSKSTSNERLNQSTGTPSTVRRSGIHKEAAKREEESMVWKRVLQCCALNGGIFWASIAIFEYLVLPALATILTYIFSEASFGMTVWGWMQPFLSLIFQTFWVLPLFILSKIVNSLWFQDIADSAYKFRKGRPQLFSSISKLIADTLFSLIVQGLFLVQSMLVSLVPICFLGSILCFLHICLLYSLYSFEYKWFNMGWELHKRLTYIEYNWPYFFGFGIPLAVVTQLPGSYIVSGCVFSILFPLFILSGNEATPVSTANQYPLKLFSPVVAISNTLFSRTMPVHRTPGLTTPSHPVTTQKSRTK</sequence>
<evidence type="ECO:0000256" key="7">
    <source>
        <dbReference type="SAM" id="Phobius"/>
    </source>
</evidence>
<feature type="transmembrane region" description="Helical" evidence="7">
    <location>
        <begin position="269"/>
        <end position="287"/>
    </location>
</feature>
<evidence type="ECO:0000256" key="6">
    <source>
        <dbReference type="SAM" id="MobiDB-lite"/>
    </source>
</evidence>
<comment type="similarity">
    <text evidence="2">Belongs to the EI24 family.</text>
</comment>
<dbReference type="EMBL" id="GFDF01007401">
    <property type="protein sequence ID" value="JAV06683.1"/>
    <property type="molecule type" value="Transcribed_RNA"/>
</dbReference>
<feature type="transmembrane region" description="Helical" evidence="7">
    <location>
        <begin position="204"/>
        <end position="226"/>
    </location>
</feature>
<dbReference type="Pfam" id="PF07264">
    <property type="entry name" value="EI24"/>
    <property type="match status" value="1"/>
</dbReference>
<proteinExistence type="inferred from homology"/>
<feature type="transmembrane region" description="Helical" evidence="7">
    <location>
        <begin position="246"/>
        <end position="263"/>
    </location>
</feature>